<accession>A0A381V1R9</accession>
<dbReference type="EMBL" id="UINC01007482">
    <property type="protein sequence ID" value="SVA33577.1"/>
    <property type="molecule type" value="Genomic_DNA"/>
</dbReference>
<proteinExistence type="predicted"/>
<name>A0A381V1R9_9ZZZZ</name>
<feature type="region of interest" description="Disordered" evidence="1">
    <location>
        <begin position="1"/>
        <end position="27"/>
    </location>
</feature>
<protein>
    <submittedName>
        <fullName evidence="2">Uncharacterized protein</fullName>
    </submittedName>
</protein>
<dbReference type="AlphaFoldDB" id="A0A381V1R9"/>
<sequence>MQTPDTQYLSKSDAQETIVEEESIQTPKKQISFRGIMSFLKNTNPLMS</sequence>
<evidence type="ECO:0000256" key="1">
    <source>
        <dbReference type="SAM" id="MobiDB-lite"/>
    </source>
</evidence>
<gene>
    <name evidence="2" type="ORF">METZ01_LOCUS86431</name>
</gene>
<evidence type="ECO:0000313" key="2">
    <source>
        <dbReference type="EMBL" id="SVA33577.1"/>
    </source>
</evidence>
<feature type="compositionally biased region" description="Polar residues" evidence="1">
    <location>
        <begin position="1"/>
        <end position="12"/>
    </location>
</feature>
<reference evidence="2" key="1">
    <citation type="submission" date="2018-05" db="EMBL/GenBank/DDBJ databases">
        <authorList>
            <person name="Lanie J.A."/>
            <person name="Ng W.-L."/>
            <person name="Kazmierczak K.M."/>
            <person name="Andrzejewski T.M."/>
            <person name="Davidsen T.M."/>
            <person name="Wayne K.J."/>
            <person name="Tettelin H."/>
            <person name="Glass J.I."/>
            <person name="Rusch D."/>
            <person name="Podicherti R."/>
            <person name="Tsui H.-C.T."/>
            <person name="Winkler M.E."/>
        </authorList>
    </citation>
    <scope>NUCLEOTIDE SEQUENCE</scope>
</reference>
<organism evidence="2">
    <name type="scientific">marine metagenome</name>
    <dbReference type="NCBI Taxonomy" id="408172"/>
    <lineage>
        <taxon>unclassified sequences</taxon>
        <taxon>metagenomes</taxon>
        <taxon>ecological metagenomes</taxon>
    </lineage>
</organism>